<evidence type="ECO:0000256" key="10">
    <source>
        <dbReference type="SAM" id="SignalP"/>
    </source>
</evidence>
<dbReference type="PIRSF" id="PIRSF016089">
    <property type="entry name" value="SPC22"/>
    <property type="match status" value="1"/>
</dbReference>
<evidence type="ECO:0000313" key="11">
    <source>
        <dbReference type="EMBL" id="CAK9206835.1"/>
    </source>
</evidence>
<evidence type="ECO:0000256" key="6">
    <source>
        <dbReference type="ARBA" id="ARBA00022989"/>
    </source>
</evidence>
<evidence type="ECO:0000256" key="7">
    <source>
        <dbReference type="ARBA" id="ARBA00023136"/>
    </source>
</evidence>
<comment type="similarity">
    <text evidence="2 9">Belongs to the SPCS3 family.</text>
</comment>
<evidence type="ECO:0000256" key="2">
    <source>
        <dbReference type="ARBA" id="ARBA00009289"/>
    </source>
</evidence>
<comment type="subcellular location">
    <subcellularLocation>
        <location evidence="1">Endoplasmic reticulum membrane</location>
        <topology evidence="1">Single-pass type II membrane protein</topology>
    </subcellularLocation>
</comment>
<proteinExistence type="inferred from homology"/>
<protein>
    <recommendedName>
        <fullName evidence="8 9">Signal peptidase complex subunit 3</fullName>
    </recommendedName>
    <alternativeName>
        <fullName evidence="9">Microsomal signal peptidase 22 kDa subunit</fullName>
    </alternativeName>
</protein>
<evidence type="ECO:0000256" key="9">
    <source>
        <dbReference type="PIRNR" id="PIRNR016089"/>
    </source>
</evidence>
<name>A0ABP0TXD4_9BRYO</name>
<organism evidence="11 12">
    <name type="scientific">Sphagnum troendelagicum</name>
    <dbReference type="NCBI Taxonomy" id="128251"/>
    <lineage>
        <taxon>Eukaryota</taxon>
        <taxon>Viridiplantae</taxon>
        <taxon>Streptophyta</taxon>
        <taxon>Embryophyta</taxon>
        <taxon>Bryophyta</taxon>
        <taxon>Sphagnophytina</taxon>
        <taxon>Sphagnopsida</taxon>
        <taxon>Sphagnales</taxon>
        <taxon>Sphagnaceae</taxon>
        <taxon>Sphagnum</taxon>
    </lineage>
</organism>
<comment type="function">
    <text evidence="9">Essential component of the signal peptidase complex (SPC) which catalyzes the cleavage of N-terminal signal sequences from nascent proteins as they are translocated into the lumen of the endoplasmic reticulum. Essential for the SPC catalytic activity, possibly by stabilizing and positioning the active center of the complex close to the lumenal surface.</text>
</comment>
<keyword evidence="6 9" id="KW-1133">Transmembrane helix</keyword>
<evidence type="ECO:0000256" key="3">
    <source>
        <dbReference type="ARBA" id="ARBA00022692"/>
    </source>
</evidence>
<dbReference type="PANTHER" id="PTHR12804">
    <property type="entry name" value="MICROSOMAL SIGNAL PEPTIDASE 23 KD SUBUNIT SPC22/23"/>
    <property type="match status" value="1"/>
</dbReference>
<dbReference type="Proteomes" id="UP001497512">
    <property type="component" value="Chromosome 15"/>
</dbReference>
<keyword evidence="7 9" id="KW-0472">Membrane</keyword>
<evidence type="ECO:0000256" key="5">
    <source>
        <dbReference type="ARBA" id="ARBA00022968"/>
    </source>
</evidence>
<feature type="signal peptide" evidence="10">
    <location>
        <begin position="1"/>
        <end position="20"/>
    </location>
</feature>
<sequence>MHSFMFRANAVLTFGVTVLALLCCLASVSDNLHHAKPSVDLQILRLESFQRLPNGNDEVKLVLNITADLQSLFTWNTKQLFVFVAAEYATPKNVLNQISLWDTIVERKENATIAQLTRNKYSFVDQGNNLRGLNFNLTMYWNVMPLTGAMYTGKTVVPGLRLPQQYR</sequence>
<dbReference type="InterPro" id="IPR007653">
    <property type="entry name" value="SPC3"/>
</dbReference>
<gene>
    <name evidence="11" type="ORF">CSSPTR1EN2_LOCUS8547</name>
</gene>
<evidence type="ECO:0000313" key="12">
    <source>
        <dbReference type="Proteomes" id="UP001497512"/>
    </source>
</evidence>
<reference evidence="11" key="1">
    <citation type="submission" date="2024-02" db="EMBL/GenBank/DDBJ databases">
        <authorList>
            <consortium name="ELIXIR-Norway"/>
            <consortium name="Elixir Norway"/>
        </authorList>
    </citation>
    <scope>NUCLEOTIDE SEQUENCE</scope>
</reference>
<dbReference type="Pfam" id="PF04573">
    <property type="entry name" value="SPC22"/>
    <property type="match status" value="1"/>
</dbReference>
<evidence type="ECO:0000256" key="1">
    <source>
        <dbReference type="ARBA" id="ARBA00004648"/>
    </source>
</evidence>
<keyword evidence="5 9" id="KW-0735">Signal-anchor</keyword>
<evidence type="ECO:0000256" key="8">
    <source>
        <dbReference type="ARBA" id="ARBA00029556"/>
    </source>
</evidence>
<keyword evidence="4 9" id="KW-0256">Endoplasmic reticulum</keyword>
<dbReference type="PANTHER" id="PTHR12804:SF0">
    <property type="entry name" value="SIGNAL PEPTIDASE COMPLEX SUBUNIT 3"/>
    <property type="match status" value="1"/>
</dbReference>
<evidence type="ECO:0000256" key="4">
    <source>
        <dbReference type="ARBA" id="ARBA00022824"/>
    </source>
</evidence>
<accession>A0ABP0TXD4</accession>
<dbReference type="EMBL" id="OZ019907">
    <property type="protein sequence ID" value="CAK9206835.1"/>
    <property type="molecule type" value="Genomic_DNA"/>
</dbReference>
<keyword evidence="10" id="KW-0732">Signal</keyword>
<keyword evidence="12" id="KW-1185">Reference proteome</keyword>
<feature type="chain" id="PRO_5046612984" description="Signal peptidase complex subunit 3" evidence="10">
    <location>
        <begin position="21"/>
        <end position="167"/>
    </location>
</feature>
<keyword evidence="3 9" id="KW-0812">Transmembrane</keyword>